<accession>A0A3B0ZJW9</accession>
<evidence type="ECO:0000313" key="1">
    <source>
        <dbReference type="EMBL" id="VAW88553.1"/>
    </source>
</evidence>
<organism evidence="1">
    <name type="scientific">hydrothermal vent metagenome</name>
    <dbReference type="NCBI Taxonomy" id="652676"/>
    <lineage>
        <taxon>unclassified sequences</taxon>
        <taxon>metagenomes</taxon>
        <taxon>ecological metagenomes</taxon>
    </lineage>
</organism>
<reference evidence="1" key="1">
    <citation type="submission" date="2018-06" db="EMBL/GenBank/DDBJ databases">
        <authorList>
            <person name="Zhirakovskaya E."/>
        </authorList>
    </citation>
    <scope>NUCLEOTIDE SEQUENCE</scope>
</reference>
<name>A0A3B0ZJW9_9ZZZZ</name>
<gene>
    <name evidence="1" type="ORF">MNBD_GAMMA18-1323</name>
</gene>
<proteinExistence type="predicted"/>
<protein>
    <submittedName>
        <fullName evidence="1">Uncharacterized protein</fullName>
    </submittedName>
</protein>
<sequence>MSTYKELRKFTPEELLFNEEETRTVLKFIFAETHHKRIDSLPMSDRLREFAQALLVEAIDTSHAIGYVHGLFRSVKNPVKGALKILKSFGKKASQNWFKHASVHDIQSAQVYNFVLDYMGTHFAKFLPDFLANNDEVDKKMGAFLAYKVPTHGIVIRWG</sequence>
<dbReference type="AlphaFoldDB" id="A0A3B0ZJW9"/>
<dbReference type="EMBL" id="UOFP01000227">
    <property type="protein sequence ID" value="VAW88553.1"/>
    <property type="molecule type" value="Genomic_DNA"/>
</dbReference>